<dbReference type="NCBIfam" id="TIGR00277">
    <property type="entry name" value="HDIG"/>
    <property type="match status" value="1"/>
</dbReference>
<feature type="domain" description="HD" evidence="1">
    <location>
        <begin position="21"/>
        <end position="138"/>
    </location>
</feature>
<dbReference type="PANTHER" id="PTHR35795:SF1">
    <property type="entry name" value="BIS(5'-NUCLEOSYL)-TETRAPHOSPHATASE, SYMMETRICAL"/>
    <property type="match status" value="1"/>
</dbReference>
<proteinExistence type="predicted"/>
<keyword evidence="3" id="KW-1185">Reference proteome</keyword>
<dbReference type="Proteomes" id="UP000515472">
    <property type="component" value="Chromosome"/>
</dbReference>
<dbReference type="KEGG" id="gbn:GEOBRER4_22400"/>
<dbReference type="Pfam" id="PF01966">
    <property type="entry name" value="HD"/>
    <property type="match status" value="1"/>
</dbReference>
<gene>
    <name evidence="2" type="ORF">GEOBRER4_n2325</name>
</gene>
<dbReference type="SUPFAM" id="SSF109604">
    <property type="entry name" value="HD-domain/PDEase-like"/>
    <property type="match status" value="1"/>
</dbReference>
<dbReference type="Gene3D" id="1.10.3210.10">
    <property type="entry name" value="Hypothetical protein af1432"/>
    <property type="match status" value="1"/>
</dbReference>
<protein>
    <submittedName>
        <fullName evidence="2">Uncharacterized domain HDIG</fullName>
    </submittedName>
</protein>
<dbReference type="AlphaFoldDB" id="A0A6S6M1X1"/>
<evidence type="ECO:0000313" key="3">
    <source>
        <dbReference type="Proteomes" id="UP000515472"/>
    </source>
</evidence>
<sequence length="185" mass="20703">MDPRALLEKYFENNQVALDIVYRHSRNVADKAIEIATKAGLPQEELDFIEEAALLHDIGVCRIYAPKLNCFGKAPYVWHGVIGREILDAEGLPRHAMVCERHIGVGLTAGDIVAQRLRLPVREMSPVTTSERIVALADLFFSKKGGELDLEKSTQQVRCDLLRFGEEKVQIFESWLSAFGVGDPL</sequence>
<evidence type="ECO:0000259" key="1">
    <source>
        <dbReference type="Pfam" id="PF01966"/>
    </source>
</evidence>
<name>A0A6S6M1X1_9BACT</name>
<accession>A0A6S6M1X1</accession>
<reference evidence="2 3" key="1">
    <citation type="submission" date="2020-06" db="EMBL/GenBank/DDBJ databases">
        <title>Interaction of electrochemicaly active bacteria, Geobacter bremensis R4 on different carbon anode.</title>
        <authorList>
            <person name="Meng L."/>
            <person name="Yoshida N."/>
        </authorList>
    </citation>
    <scope>NUCLEOTIDE SEQUENCE [LARGE SCALE GENOMIC DNA]</scope>
    <source>
        <strain evidence="2 3">R4</strain>
    </source>
</reference>
<dbReference type="RefSeq" id="WP_185242386.1">
    <property type="nucleotide sequence ID" value="NZ_AP023213.1"/>
</dbReference>
<organism evidence="2 3">
    <name type="scientific">Citrifermentans bremense</name>
    <dbReference type="NCBI Taxonomy" id="60035"/>
    <lineage>
        <taxon>Bacteria</taxon>
        <taxon>Pseudomonadati</taxon>
        <taxon>Thermodesulfobacteriota</taxon>
        <taxon>Desulfuromonadia</taxon>
        <taxon>Geobacterales</taxon>
        <taxon>Geobacteraceae</taxon>
        <taxon>Citrifermentans</taxon>
    </lineage>
</organism>
<evidence type="ECO:0000313" key="2">
    <source>
        <dbReference type="EMBL" id="BCG47490.1"/>
    </source>
</evidence>
<dbReference type="InterPro" id="IPR051094">
    <property type="entry name" value="Diverse_Catalytic_Enzymes"/>
</dbReference>
<dbReference type="InterPro" id="IPR003607">
    <property type="entry name" value="HD/PDEase_dom"/>
</dbReference>
<dbReference type="CDD" id="cd00077">
    <property type="entry name" value="HDc"/>
    <property type="match status" value="1"/>
</dbReference>
<dbReference type="InterPro" id="IPR006675">
    <property type="entry name" value="HDIG_dom"/>
</dbReference>
<dbReference type="PANTHER" id="PTHR35795">
    <property type="entry name" value="SLR1885 PROTEIN"/>
    <property type="match status" value="1"/>
</dbReference>
<dbReference type="EMBL" id="AP023213">
    <property type="protein sequence ID" value="BCG47490.1"/>
    <property type="molecule type" value="Genomic_DNA"/>
</dbReference>
<dbReference type="InterPro" id="IPR006674">
    <property type="entry name" value="HD_domain"/>
</dbReference>